<evidence type="ECO:0000259" key="4">
    <source>
        <dbReference type="PROSITE" id="PS50109"/>
    </source>
</evidence>
<dbReference type="PANTHER" id="PTHR43065">
    <property type="entry name" value="SENSOR HISTIDINE KINASE"/>
    <property type="match status" value="1"/>
</dbReference>
<dbReference type="SMART" id="SM00388">
    <property type="entry name" value="HisKA"/>
    <property type="match status" value="1"/>
</dbReference>
<keyword evidence="6" id="KW-1185">Reference proteome</keyword>
<feature type="domain" description="Histidine kinase" evidence="4">
    <location>
        <begin position="39"/>
        <end position="343"/>
    </location>
</feature>
<dbReference type="InterPro" id="IPR003594">
    <property type="entry name" value="HATPase_dom"/>
</dbReference>
<protein>
    <recommendedName>
        <fullName evidence="2">histidine kinase</fullName>
        <ecNumber evidence="2">2.7.13.3</ecNumber>
    </recommendedName>
</protein>
<dbReference type="InterPro" id="IPR003661">
    <property type="entry name" value="HisK_dim/P_dom"/>
</dbReference>
<dbReference type="InterPro" id="IPR005467">
    <property type="entry name" value="His_kinase_dom"/>
</dbReference>
<accession>A0ABT7VQI0</accession>
<dbReference type="Pfam" id="PF00512">
    <property type="entry name" value="HisKA"/>
    <property type="match status" value="1"/>
</dbReference>
<dbReference type="PANTHER" id="PTHR43065:SF48">
    <property type="entry name" value="HISTIDINE KINASE"/>
    <property type="match status" value="1"/>
</dbReference>
<dbReference type="PRINTS" id="PR00344">
    <property type="entry name" value="BCTRLSENSOR"/>
</dbReference>
<comment type="catalytic activity">
    <reaction evidence="1">
        <text>ATP + protein L-histidine = ADP + protein N-phospho-L-histidine.</text>
        <dbReference type="EC" id="2.7.13.3"/>
    </reaction>
</comment>
<dbReference type="Gene3D" id="1.10.287.130">
    <property type="match status" value="1"/>
</dbReference>
<dbReference type="PROSITE" id="PS50109">
    <property type="entry name" value="HIS_KIN"/>
    <property type="match status" value="1"/>
</dbReference>
<keyword evidence="3" id="KW-0597">Phosphoprotein</keyword>
<dbReference type="SMART" id="SM00387">
    <property type="entry name" value="HATPase_c"/>
    <property type="match status" value="1"/>
</dbReference>
<feature type="non-terminal residue" evidence="5">
    <location>
        <position position="1"/>
    </location>
</feature>
<keyword evidence="5" id="KW-0067">ATP-binding</keyword>
<organism evidence="5 6">
    <name type="scientific">Candidatus Marithioploca araucensis</name>
    <dbReference type="NCBI Taxonomy" id="70273"/>
    <lineage>
        <taxon>Bacteria</taxon>
        <taxon>Pseudomonadati</taxon>
        <taxon>Pseudomonadota</taxon>
        <taxon>Gammaproteobacteria</taxon>
        <taxon>Thiotrichales</taxon>
        <taxon>Thiotrichaceae</taxon>
        <taxon>Candidatus Marithioploca</taxon>
    </lineage>
</organism>
<dbReference type="EC" id="2.7.13.3" evidence="2"/>
<name>A0ABT7VQI0_9GAMM</name>
<gene>
    <name evidence="5" type="ORF">QUF54_01065</name>
</gene>
<dbReference type="SUPFAM" id="SSF55874">
    <property type="entry name" value="ATPase domain of HSP90 chaperone/DNA topoisomerase II/histidine kinase"/>
    <property type="match status" value="1"/>
</dbReference>
<dbReference type="InterPro" id="IPR036890">
    <property type="entry name" value="HATPase_C_sf"/>
</dbReference>
<evidence type="ECO:0000256" key="2">
    <source>
        <dbReference type="ARBA" id="ARBA00012438"/>
    </source>
</evidence>
<dbReference type="GO" id="GO:0005524">
    <property type="term" value="F:ATP binding"/>
    <property type="evidence" value="ECO:0007669"/>
    <property type="project" value="UniProtKB-KW"/>
</dbReference>
<sequence>SDRKGAENALQKAIEDLRSTQSQLIQSEKLVALGQLIAGIAHEINTPLGAIRASIDNTLGSFDDAIANLPQLLEFISSNANHLKLFMSLLEKSKATQIDLSSKEKRTLKRQLRNRLSSENIEGATTIVDTLIYMKIGDFLEELLPLLKENEAISIVKAARNFVSLQKNSGNITLAVDKASKVVFALRKFAHHDISGEKAEMDIIDSIETVLTLYHNQIKQGTELIKAYQTLPSVWCYTDEIHQVWTNIIHNALQAMEYKGILTIKTFESATQVIISFTDTGCGIPDDIKARIFDPFFTTKERGEGSGLGLDIVKNIIDKHQGEIEVESEVGKGTTFRVFLNKR</sequence>
<comment type="caution">
    <text evidence="5">The sequence shown here is derived from an EMBL/GenBank/DDBJ whole genome shotgun (WGS) entry which is preliminary data.</text>
</comment>
<reference evidence="5" key="1">
    <citation type="submission" date="2023-06" db="EMBL/GenBank/DDBJ databases">
        <title>Uncultivated large filamentous bacteria from sulfidic sediments reveal new species and different genomic features in energy metabolism and defense.</title>
        <authorList>
            <person name="Fonseca A."/>
        </authorList>
    </citation>
    <scope>NUCLEOTIDE SEQUENCE</scope>
    <source>
        <strain evidence="5">HSG4</strain>
    </source>
</reference>
<dbReference type="Proteomes" id="UP001171945">
    <property type="component" value="Unassembled WGS sequence"/>
</dbReference>
<dbReference type="Pfam" id="PF02518">
    <property type="entry name" value="HATPase_c"/>
    <property type="match status" value="1"/>
</dbReference>
<evidence type="ECO:0000313" key="5">
    <source>
        <dbReference type="EMBL" id="MDM8561926.1"/>
    </source>
</evidence>
<dbReference type="InterPro" id="IPR004358">
    <property type="entry name" value="Sig_transdc_His_kin-like_C"/>
</dbReference>
<dbReference type="InterPro" id="IPR036097">
    <property type="entry name" value="HisK_dim/P_sf"/>
</dbReference>
<dbReference type="CDD" id="cd00082">
    <property type="entry name" value="HisKA"/>
    <property type="match status" value="1"/>
</dbReference>
<dbReference type="EMBL" id="JAUCGM010000023">
    <property type="protein sequence ID" value="MDM8561926.1"/>
    <property type="molecule type" value="Genomic_DNA"/>
</dbReference>
<evidence type="ECO:0000256" key="1">
    <source>
        <dbReference type="ARBA" id="ARBA00000085"/>
    </source>
</evidence>
<evidence type="ECO:0000256" key="3">
    <source>
        <dbReference type="ARBA" id="ARBA00022553"/>
    </source>
</evidence>
<dbReference type="SUPFAM" id="SSF47384">
    <property type="entry name" value="Homodimeric domain of signal transducing histidine kinase"/>
    <property type="match status" value="1"/>
</dbReference>
<evidence type="ECO:0000313" key="6">
    <source>
        <dbReference type="Proteomes" id="UP001171945"/>
    </source>
</evidence>
<proteinExistence type="predicted"/>
<keyword evidence="5" id="KW-0547">Nucleotide-binding</keyword>
<dbReference type="Gene3D" id="3.30.565.10">
    <property type="entry name" value="Histidine kinase-like ATPase, C-terminal domain"/>
    <property type="match status" value="1"/>
</dbReference>